<feature type="domain" description="Gamma tubulin complex component protein N-terminal" evidence="8">
    <location>
        <begin position="320"/>
        <end position="595"/>
    </location>
</feature>
<feature type="compositionally biased region" description="Low complexity" evidence="6">
    <location>
        <begin position="208"/>
        <end position="220"/>
    </location>
</feature>
<dbReference type="InterPro" id="IPR007259">
    <property type="entry name" value="GCP"/>
</dbReference>
<comment type="caution">
    <text evidence="9">The sequence shown here is derived from an EMBL/GenBank/DDBJ whole genome shotgun (WGS) entry which is preliminary data.</text>
</comment>
<dbReference type="EMBL" id="SGPK01000009">
    <property type="protein sequence ID" value="THH11716.1"/>
    <property type="molecule type" value="Genomic_DNA"/>
</dbReference>
<dbReference type="GO" id="GO:0051011">
    <property type="term" value="F:microtubule minus-end binding"/>
    <property type="evidence" value="ECO:0007669"/>
    <property type="project" value="TreeGrafter"/>
</dbReference>
<dbReference type="PANTHER" id="PTHR19302:SF33">
    <property type="entry name" value="GAMMA-TUBULIN COMPLEX COMPONENT 5"/>
    <property type="match status" value="1"/>
</dbReference>
<comment type="subcellular location">
    <subcellularLocation>
        <location evidence="5">Cytoplasm</location>
        <location evidence="5">Cytoskeleton</location>
        <location evidence="5">Microtubule organizing center</location>
    </subcellularLocation>
</comment>
<dbReference type="GO" id="GO:0000922">
    <property type="term" value="C:spindle pole"/>
    <property type="evidence" value="ECO:0007669"/>
    <property type="project" value="InterPro"/>
</dbReference>
<dbReference type="AlphaFoldDB" id="A0A4S4LI62"/>
<sequence length="1031" mass="116088">MSRPSSVASHRTASRVSHRPVSRLSQRPSTRQSTRVAPLCQALVTQITGLYPDKDADYDVVLDLVIRRIDSITKQAGGLDMHTALIHLKRFSRKARIQSHSNLSEAFDICAEMLRVETEKRSDLDTEINAHRVPDHLQLLLLLSSPPSTSTLELADDVVERTSNTLSTSSALTWADILKEEPFEGQHWQGAYGMPPGSMAEQWEGEGSSDSSTLSPVSDSSSMDALSEVFSVFDTSASVDLSVRSITSPPPRMRTSQYSTQEERVAESLRLRNELETLQGQQYWRNSWHTDAEIERDFYLSEPSTLVSALADRLSQMLPNSPKLLHLTPSAQQSIFSDFADLATSLACLRRFSSLVLLDTEELRSAQTNPSRTVEAFAEALELQIIQFEAWIAQREEMILRAHLQRGKSTVVSLLSLKKGIRDEFSDLFVELLSILRSSFPGSAWLNRARILTHVRSSPSSFSSRLLDTFFDAIQSRQSFGDAISASVLMRIFLQTAEPVWRMLGRWLSDGIFMPEARISTSDHVSLPAEFFIESNELSLTDPNFWKDGYGLRSQTLNESISVRHSGVPAFLRALAESLLSAGKSIGLLRILDHSGSFERGDGPLSGAVWPSFEKFMSDLNVAAQPDKSFPNSVFSAEDLSLLLSDHLLPICTSAGKALHEVLCVDCNFISHLHALESLFLLRKGDVMSDFCDLLFNAIDAKKMWTDFHFLNTAFRDAADSLKSQWIDTALVRLSYKHDKDSALYRSVRIFKGLVVQYTAPFPLIYIFDDRASRIYNAIFILLLQVRRAKAALDNILVRGSTANSMRSQDELKVFYATRNKFSWFVNTFLSFLSSYILHVEVEHFHDSLQAASSLDGVIKLHREHLDSLEKLCLLHEETSTLHRALLSIFDMSIVFSDYFVAFAGDTTLNTSRISASHSRRHRSRRLRRERRNVVSYAHVSSFQGDEYETSDSDLDESLTPQELAQDSFSFAASLTGSFEEEDIFSRNEKMARDLDALVRFIRREVERLASSITGMRSFGVLAFSLQDWDL</sequence>
<keyword evidence="10" id="KW-1185">Reference proteome</keyword>
<dbReference type="InterPro" id="IPR042241">
    <property type="entry name" value="GCP_C_sf"/>
</dbReference>
<dbReference type="Pfam" id="PF04130">
    <property type="entry name" value="GCP_C_terminal"/>
    <property type="match status" value="1"/>
</dbReference>
<keyword evidence="4 5" id="KW-0206">Cytoskeleton</keyword>
<evidence type="ECO:0000256" key="2">
    <source>
        <dbReference type="ARBA" id="ARBA00022490"/>
    </source>
</evidence>
<reference evidence="9 10" key="1">
    <citation type="submission" date="2019-02" db="EMBL/GenBank/DDBJ databases">
        <title>Genome sequencing of the rare red list fungi Phellinidium pouzarii.</title>
        <authorList>
            <person name="Buettner E."/>
            <person name="Kellner H."/>
        </authorList>
    </citation>
    <scope>NUCLEOTIDE SEQUENCE [LARGE SCALE GENOMIC DNA]</scope>
    <source>
        <strain evidence="9 10">DSM 108285</strain>
    </source>
</reference>
<protein>
    <recommendedName>
        <fullName evidence="5">Spindle pole body component</fullName>
    </recommendedName>
</protein>
<feature type="compositionally biased region" description="Polar residues" evidence="6">
    <location>
        <begin position="1"/>
        <end position="11"/>
    </location>
</feature>
<evidence type="ECO:0000313" key="9">
    <source>
        <dbReference type="EMBL" id="THH11716.1"/>
    </source>
</evidence>
<feature type="domain" description="Gamma tubulin complex component C-terminal" evidence="7">
    <location>
        <begin position="671"/>
        <end position="920"/>
    </location>
</feature>
<dbReference type="Proteomes" id="UP000308199">
    <property type="component" value="Unassembled WGS sequence"/>
</dbReference>
<accession>A0A4S4LI62</accession>
<dbReference type="GO" id="GO:0043015">
    <property type="term" value="F:gamma-tubulin binding"/>
    <property type="evidence" value="ECO:0007669"/>
    <property type="project" value="InterPro"/>
</dbReference>
<keyword evidence="2 5" id="KW-0963">Cytoplasm</keyword>
<organism evidence="9 10">
    <name type="scientific">Phellinidium pouzarii</name>
    <dbReference type="NCBI Taxonomy" id="167371"/>
    <lineage>
        <taxon>Eukaryota</taxon>
        <taxon>Fungi</taxon>
        <taxon>Dikarya</taxon>
        <taxon>Basidiomycota</taxon>
        <taxon>Agaricomycotina</taxon>
        <taxon>Agaricomycetes</taxon>
        <taxon>Hymenochaetales</taxon>
        <taxon>Hymenochaetaceae</taxon>
        <taxon>Phellinidium</taxon>
    </lineage>
</organism>
<dbReference type="GO" id="GO:0051321">
    <property type="term" value="P:meiotic cell cycle"/>
    <property type="evidence" value="ECO:0007669"/>
    <property type="project" value="TreeGrafter"/>
</dbReference>
<comment type="similarity">
    <text evidence="1 5">Belongs to the TUBGCP family.</text>
</comment>
<dbReference type="GO" id="GO:0005816">
    <property type="term" value="C:spindle pole body"/>
    <property type="evidence" value="ECO:0007669"/>
    <property type="project" value="UniProtKB-ARBA"/>
</dbReference>
<evidence type="ECO:0000313" key="10">
    <source>
        <dbReference type="Proteomes" id="UP000308199"/>
    </source>
</evidence>
<dbReference type="GO" id="GO:0000278">
    <property type="term" value="P:mitotic cell cycle"/>
    <property type="evidence" value="ECO:0007669"/>
    <property type="project" value="TreeGrafter"/>
</dbReference>
<dbReference type="Pfam" id="PF17681">
    <property type="entry name" value="GCP_N_terminal"/>
    <property type="match status" value="1"/>
</dbReference>
<evidence type="ECO:0000259" key="8">
    <source>
        <dbReference type="Pfam" id="PF17681"/>
    </source>
</evidence>
<dbReference type="GO" id="GO:0031122">
    <property type="term" value="P:cytoplasmic microtubule organization"/>
    <property type="evidence" value="ECO:0007669"/>
    <property type="project" value="TreeGrafter"/>
</dbReference>
<name>A0A4S4LI62_9AGAM</name>
<feature type="compositionally biased region" description="Polar residues" evidence="6">
    <location>
        <begin position="23"/>
        <end position="35"/>
    </location>
</feature>
<dbReference type="GO" id="GO:0000930">
    <property type="term" value="C:gamma-tubulin complex"/>
    <property type="evidence" value="ECO:0007669"/>
    <property type="project" value="TreeGrafter"/>
</dbReference>
<dbReference type="GO" id="GO:0007020">
    <property type="term" value="P:microtubule nucleation"/>
    <property type="evidence" value="ECO:0007669"/>
    <property type="project" value="InterPro"/>
</dbReference>
<evidence type="ECO:0000256" key="3">
    <source>
        <dbReference type="ARBA" id="ARBA00022701"/>
    </source>
</evidence>
<evidence type="ECO:0000256" key="1">
    <source>
        <dbReference type="ARBA" id="ARBA00010337"/>
    </source>
</evidence>
<dbReference type="GO" id="GO:0051225">
    <property type="term" value="P:spindle assembly"/>
    <property type="evidence" value="ECO:0007669"/>
    <property type="project" value="TreeGrafter"/>
</dbReference>
<keyword evidence="3 5" id="KW-0493">Microtubule</keyword>
<feature type="region of interest" description="Disordered" evidence="6">
    <location>
        <begin position="1"/>
        <end position="35"/>
    </location>
</feature>
<proteinExistence type="inferred from homology"/>
<evidence type="ECO:0000256" key="5">
    <source>
        <dbReference type="RuleBase" id="RU363050"/>
    </source>
</evidence>
<evidence type="ECO:0000259" key="7">
    <source>
        <dbReference type="Pfam" id="PF04130"/>
    </source>
</evidence>
<dbReference type="GO" id="GO:0005874">
    <property type="term" value="C:microtubule"/>
    <property type="evidence" value="ECO:0007669"/>
    <property type="project" value="UniProtKB-KW"/>
</dbReference>
<dbReference type="Gene3D" id="1.20.120.1900">
    <property type="entry name" value="Gamma-tubulin complex, C-terminal domain"/>
    <property type="match status" value="1"/>
</dbReference>
<evidence type="ECO:0000256" key="6">
    <source>
        <dbReference type="SAM" id="MobiDB-lite"/>
    </source>
</evidence>
<gene>
    <name evidence="9" type="ORF">EW145_g475</name>
</gene>
<evidence type="ECO:0000256" key="4">
    <source>
        <dbReference type="ARBA" id="ARBA00023212"/>
    </source>
</evidence>
<dbReference type="InterPro" id="IPR040457">
    <property type="entry name" value="GCP_C"/>
</dbReference>
<dbReference type="InterPro" id="IPR041470">
    <property type="entry name" value="GCP_N"/>
</dbReference>
<dbReference type="PANTHER" id="PTHR19302">
    <property type="entry name" value="GAMMA TUBULIN COMPLEX PROTEIN"/>
    <property type="match status" value="1"/>
</dbReference>
<feature type="region of interest" description="Disordered" evidence="6">
    <location>
        <begin position="187"/>
        <end position="220"/>
    </location>
</feature>
<feature type="compositionally biased region" description="Basic residues" evidence="6">
    <location>
        <begin position="12"/>
        <end position="21"/>
    </location>
</feature>
<dbReference type="OrthoDB" id="66546at2759"/>